<evidence type="ECO:0000256" key="1">
    <source>
        <dbReference type="ARBA" id="ARBA00004300"/>
    </source>
</evidence>
<dbReference type="AlphaFoldDB" id="A0A3B3BX96"/>
<evidence type="ECO:0000256" key="5">
    <source>
        <dbReference type="ARBA" id="ARBA00022803"/>
    </source>
</evidence>
<protein>
    <recommendedName>
        <fullName evidence="3">Centrosomal protein of 70 kDa</fullName>
    </recommendedName>
</protein>
<comment type="function">
    <text evidence="8">Plays a role in the organization of both preexisting and nascent microtubules in interphase cells. During mitosis, required for the organization and orientation of the mitotic spindle.</text>
</comment>
<feature type="region of interest" description="Disordered" evidence="10">
    <location>
        <begin position="249"/>
        <end position="287"/>
    </location>
</feature>
<dbReference type="GO" id="GO:0005813">
    <property type="term" value="C:centrosome"/>
    <property type="evidence" value="ECO:0007669"/>
    <property type="project" value="UniProtKB-SubCell"/>
</dbReference>
<dbReference type="GO" id="GO:0043015">
    <property type="term" value="F:gamma-tubulin binding"/>
    <property type="evidence" value="ECO:0007669"/>
    <property type="project" value="InterPro"/>
</dbReference>
<evidence type="ECO:0000256" key="2">
    <source>
        <dbReference type="ARBA" id="ARBA00011832"/>
    </source>
</evidence>
<proteinExistence type="predicted"/>
<keyword evidence="7" id="KW-0206">Cytoskeleton</keyword>
<keyword evidence="4" id="KW-0963">Cytoplasm</keyword>
<evidence type="ECO:0000313" key="11">
    <source>
        <dbReference type="Ensembl" id="ENSOMEP00000009668.1"/>
    </source>
</evidence>
<reference evidence="11" key="2">
    <citation type="submission" date="2025-09" db="UniProtKB">
        <authorList>
            <consortium name="Ensembl"/>
        </authorList>
    </citation>
    <scope>IDENTIFICATION</scope>
</reference>
<name>A0A3B3BX96_ORYME</name>
<evidence type="ECO:0000256" key="6">
    <source>
        <dbReference type="ARBA" id="ARBA00023054"/>
    </source>
</evidence>
<organism evidence="11 12">
    <name type="scientific">Oryzias melastigma</name>
    <name type="common">Marine medaka</name>
    <dbReference type="NCBI Taxonomy" id="30732"/>
    <lineage>
        <taxon>Eukaryota</taxon>
        <taxon>Metazoa</taxon>
        <taxon>Chordata</taxon>
        <taxon>Craniata</taxon>
        <taxon>Vertebrata</taxon>
        <taxon>Euteleostomi</taxon>
        <taxon>Actinopterygii</taxon>
        <taxon>Neopterygii</taxon>
        <taxon>Teleostei</taxon>
        <taxon>Neoteleostei</taxon>
        <taxon>Acanthomorphata</taxon>
        <taxon>Ovalentaria</taxon>
        <taxon>Atherinomorphae</taxon>
        <taxon>Beloniformes</taxon>
        <taxon>Adrianichthyidae</taxon>
        <taxon>Oryziinae</taxon>
        <taxon>Oryzias</taxon>
    </lineage>
</organism>
<evidence type="ECO:0000256" key="10">
    <source>
        <dbReference type="SAM" id="MobiDB-lite"/>
    </source>
</evidence>
<evidence type="ECO:0000313" key="12">
    <source>
        <dbReference type="Proteomes" id="UP000261560"/>
    </source>
</evidence>
<evidence type="ECO:0000256" key="4">
    <source>
        <dbReference type="ARBA" id="ARBA00022490"/>
    </source>
</evidence>
<evidence type="ECO:0000256" key="7">
    <source>
        <dbReference type="ARBA" id="ARBA00023212"/>
    </source>
</evidence>
<dbReference type="STRING" id="30732.ENSOMEP00000009668"/>
<dbReference type="PaxDb" id="30732-ENSOMEP00000009668"/>
<comment type="subunit">
    <text evidence="2">Directly interacts with tubulin-gamma; this interaction determines centrosomal localization.</text>
</comment>
<dbReference type="PANTHER" id="PTHR14594">
    <property type="entry name" value="CENTROSOMAL PROTEIN OF 70 KDA"/>
    <property type="match status" value="1"/>
</dbReference>
<dbReference type="GO" id="GO:0060271">
    <property type="term" value="P:cilium assembly"/>
    <property type="evidence" value="ECO:0007669"/>
    <property type="project" value="InterPro"/>
</dbReference>
<sequence>PFQSVTRVFDTLQSFYRPVRFVWSSERRLTGCCRQFQEQQAEWEQLNRVLQQRGFRPVLFADPVENKSPAELGLLDRKSAAALRWTLETLLADSDRRQALLQELVGSNNRLREEVQEQTSRASQHSQKASELQVLLDQVKVQVQDLEDRCVCRAAQTHSRTLQLERRGAEATRRCEQLQQKLRRKEEEAADLRRKLRFAVEQEEQRLARRNRGFQKICGRTFRPQSTSDQRVLDVIDFYEEERRRLTEELRSARGGAEDGEDRSAGAAPSSSKVFSEQQKEAELDSRPVWEQLKVHKHKRRHLEGKPQSAVRLTAVGGAEEDAVEEPPAAVRLCSQYRGLLSDIRAVIRGPAPPARLRSPAPSTELDLELSDFQALLPVLEDWAGQRRRLKDLQDLLVDLAGRSVPPQRPRHGSAAAVKRLRSPTPYTLSAMVSHFQTLFDVPSLTGVYPRMNEVYTRLAEMTNAMRSLKDVLDLDGRATPAEVVDRASALASAQPPGLQDLLEQADIDSIIVKVKQHDEFLPAFHRLITDILLTLGVTHLDEILPALKALKRSAA</sequence>
<reference evidence="11" key="1">
    <citation type="submission" date="2025-08" db="UniProtKB">
        <authorList>
            <consortium name="Ensembl"/>
        </authorList>
    </citation>
    <scope>IDENTIFICATION</scope>
</reference>
<evidence type="ECO:0000256" key="9">
    <source>
        <dbReference type="SAM" id="Coils"/>
    </source>
</evidence>
<evidence type="ECO:0000256" key="8">
    <source>
        <dbReference type="ARBA" id="ARBA00025273"/>
    </source>
</evidence>
<dbReference type="GO" id="GO:0070507">
    <property type="term" value="P:regulation of microtubule cytoskeleton organization"/>
    <property type="evidence" value="ECO:0007669"/>
    <property type="project" value="InterPro"/>
</dbReference>
<accession>A0A3B3BX96</accession>
<dbReference type="Ensembl" id="ENSOMET00000000384.1">
    <property type="protein sequence ID" value="ENSOMEP00000009668.1"/>
    <property type="gene ID" value="ENSOMEG00000010898.1"/>
</dbReference>
<keyword evidence="12" id="KW-1185">Reference proteome</keyword>
<dbReference type="GeneTree" id="ENSGT00390000009029"/>
<feature type="compositionally biased region" description="Basic and acidic residues" evidence="10">
    <location>
        <begin position="278"/>
        <end position="287"/>
    </location>
</feature>
<dbReference type="Proteomes" id="UP000261560">
    <property type="component" value="Unplaced"/>
</dbReference>
<dbReference type="PANTHER" id="PTHR14594:SF1">
    <property type="entry name" value="CENTROSOMAL PROTEIN OF 70 KDA"/>
    <property type="match status" value="1"/>
</dbReference>
<comment type="subcellular location">
    <subcellularLocation>
        <location evidence="1">Cytoplasm</location>
        <location evidence="1">Cytoskeleton</location>
        <location evidence="1">Microtubule organizing center</location>
        <location evidence="1">Centrosome</location>
    </subcellularLocation>
</comment>
<dbReference type="InterPro" id="IPR037692">
    <property type="entry name" value="CEP70"/>
</dbReference>
<keyword evidence="6 9" id="KW-0175">Coiled coil</keyword>
<evidence type="ECO:0000256" key="3">
    <source>
        <dbReference type="ARBA" id="ARBA00018408"/>
    </source>
</evidence>
<keyword evidence="5" id="KW-0802">TPR repeat</keyword>
<feature type="coiled-coil region" evidence="9">
    <location>
        <begin position="101"/>
        <end position="202"/>
    </location>
</feature>